<name>A0A6B8KED4_9HYPH</name>
<comment type="subcellular location">
    <subcellularLocation>
        <location evidence="1">Endomembrane system</location>
        <topology evidence="1">Multi-pass membrane protein</topology>
    </subcellularLocation>
    <subcellularLocation>
        <location evidence="2">Membrane</location>
        <topology evidence="2">Multi-pass membrane protein</topology>
    </subcellularLocation>
</comment>
<protein>
    <recommendedName>
        <fullName evidence="4">NADH:quinone oxidoreductase/Mrp antiporter transmembrane domain-containing protein</fullName>
    </recommendedName>
</protein>
<dbReference type="AlphaFoldDB" id="A0A6B8KED4"/>
<proteinExistence type="predicted"/>
<dbReference type="GO" id="GO:0016020">
    <property type="term" value="C:membrane"/>
    <property type="evidence" value="ECO:0007669"/>
    <property type="project" value="UniProtKB-SubCell"/>
</dbReference>
<evidence type="ECO:0000259" key="4">
    <source>
        <dbReference type="Pfam" id="PF00361"/>
    </source>
</evidence>
<feature type="transmembrane region" description="Helical" evidence="3">
    <location>
        <begin position="84"/>
        <end position="104"/>
    </location>
</feature>
<evidence type="ECO:0000313" key="6">
    <source>
        <dbReference type="Proteomes" id="UP000309061"/>
    </source>
</evidence>
<feature type="domain" description="NADH:quinone oxidoreductase/Mrp antiporter transmembrane" evidence="4">
    <location>
        <begin position="131"/>
        <end position="189"/>
    </location>
</feature>
<dbReference type="RefSeq" id="WP_136496307.1">
    <property type="nucleotide sequence ID" value="NZ_CP046052.1"/>
</dbReference>
<sequence length="201" mass="22631">MILRGLILTPIVDDALAGFSGRRNNALSRWLSLACLAIYLVLVMVLWTTQDSAAITPNGTWLAQIDWPWIPQPGIRLHLGLDGLSLLLILLTLGLGIMSVIASWSEITERVGFFHFNLILTLAGVISVILALDLFLFFFFWELMLVPIYFLIAVWGHERRIYAPIKFFLFTQGSGLLMFAAIVALTIFNYRHVLRLSRGTP</sequence>
<keyword evidence="2 3" id="KW-0812">Transmembrane</keyword>
<dbReference type="PANTHER" id="PTHR43507:SF1">
    <property type="entry name" value="NADH-UBIQUINONE OXIDOREDUCTASE CHAIN 4"/>
    <property type="match status" value="1"/>
</dbReference>
<feature type="transmembrane region" description="Helical" evidence="3">
    <location>
        <begin position="138"/>
        <end position="155"/>
    </location>
</feature>
<dbReference type="OrthoDB" id="9768329at2"/>
<dbReference type="GO" id="GO:0012505">
    <property type="term" value="C:endomembrane system"/>
    <property type="evidence" value="ECO:0007669"/>
    <property type="project" value="UniProtKB-SubCell"/>
</dbReference>
<dbReference type="GO" id="GO:0015990">
    <property type="term" value="P:electron transport coupled proton transport"/>
    <property type="evidence" value="ECO:0007669"/>
    <property type="project" value="TreeGrafter"/>
</dbReference>
<evidence type="ECO:0000256" key="3">
    <source>
        <dbReference type="SAM" id="Phobius"/>
    </source>
</evidence>
<feature type="transmembrane region" description="Helical" evidence="3">
    <location>
        <begin position="167"/>
        <end position="188"/>
    </location>
</feature>
<accession>A0A6B8KED4</accession>
<dbReference type="InterPro" id="IPR001750">
    <property type="entry name" value="ND/Mrp_TM"/>
</dbReference>
<dbReference type="Proteomes" id="UP000309061">
    <property type="component" value="Chromosome"/>
</dbReference>
<organism evidence="5 6">
    <name type="scientific">Methylocystis heyeri</name>
    <dbReference type="NCBI Taxonomy" id="391905"/>
    <lineage>
        <taxon>Bacteria</taxon>
        <taxon>Pseudomonadati</taxon>
        <taxon>Pseudomonadota</taxon>
        <taxon>Alphaproteobacteria</taxon>
        <taxon>Hyphomicrobiales</taxon>
        <taxon>Methylocystaceae</taxon>
        <taxon>Methylocystis</taxon>
    </lineage>
</organism>
<dbReference type="PANTHER" id="PTHR43507">
    <property type="entry name" value="NADH-UBIQUINONE OXIDOREDUCTASE CHAIN 4"/>
    <property type="match status" value="1"/>
</dbReference>
<keyword evidence="6" id="KW-1185">Reference proteome</keyword>
<dbReference type="GO" id="GO:0003954">
    <property type="term" value="F:NADH dehydrogenase activity"/>
    <property type="evidence" value="ECO:0007669"/>
    <property type="project" value="TreeGrafter"/>
</dbReference>
<feature type="transmembrane region" description="Helical" evidence="3">
    <location>
        <begin position="30"/>
        <end position="49"/>
    </location>
</feature>
<keyword evidence="3" id="KW-1133">Transmembrane helix</keyword>
<dbReference type="Pfam" id="PF00361">
    <property type="entry name" value="Proton_antipo_M"/>
    <property type="match status" value="1"/>
</dbReference>
<dbReference type="EMBL" id="CP046052">
    <property type="protein sequence ID" value="QGM46047.1"/>
    <property type="molecule type" value="Genomic_DNA"/>
</dbReference>
<dbReference type="GO" id="GO:0042773">
    <property type="term" value="P:ATP synthesis coupled electron transport"/>
    <property type="evidence" value="ECO:0007669"/>
    <property type="project" value="InterPro"/>
</dbReference>
<keyword evidence="3" id="KW-0472">Membrane</keyword>
<evidence type="ECO:0000256" key="1">
    <source>
        <dbReference type="ARBA" id="ARBA00004127"/>
    </source>
</evidence>
<reference evidence="5 6" key="1">
    <citation type="submission" date="2019-11" db="EMBL/GenBank/DDBJ databases">
        <title>The genome sequence of Methylocystis heyeri.</title>
        <authorList>
            <person name="Oshkin I.Y."/>
            <person name="Miroshnikov K."/>
            <person name="Dedysh S.N."/>
        </authorList>
    </citation>
    <scope>NUCLEOTIDE SEQUENCE [LARGE SCALE GENOMIC DNA]</scope>
    <source>
        <strain evidence="5 6">H2</strain>
    </source>
</reference>
<dbReference type="InterPro" id="IPR003918">
    <property type="entry name" value="NADH_UbQ_OxRdtase"/>
</dbReference>
<dbReference type="GO" id="GO:0048039">
    <property type="term" value="F:ubiquinone binding"/>
    <property type="evidence" value="ECO:0007669"/>
    <property type="project" value="TreeGrafter"/>
</dbReference>
<evidence type="ECO:0000313" key="5">
    <source>
        <dbReference type="EMBL" id="QGM46047.1"/>
    </source>
</evidence>
<dbReference type="GO" id="GO:0008137">
    <property type="term" value="F:NADH dehydrogenase (ubiquinone) activity"/>
    <property type="evidence" value="ECO:0007669"/>
    <property type="project" value="InterPro"/>
</dbReference>
<dbReference type="KEGG" id="mhey:H2LOC_010240"/>
<gene>
    <name evidence="5" type="ORF">H2LOC_010240</name>
</gene>
<feature type="transmembrane region" description="Helical" evidence="3">
    <location>
        <begin position="111"/>
        <end position="132"/>
    </location>
</feature>
<evidence type="ECO:0000256" key="2">
    <source>
        <dbReference type="RuleBase" id="RU000320"/>
    </source>
</evidence>